<evidence type="ECO:0000256" key="1">
    <source>
        <dbReference type="SAM" id="MobiDB-lite"/>
    </source>
</evidence>
<dbReference type="EMBL" id="JAHWGI010001439">
    <property type="protein sequence ID" value="KAK3932757.1"/>
    <property type="molecule type" value="Genomic_DNA"/>
</dbReference>
<sequence length="765" mass="87743">MDRQDGVLNVSDGVNEDLSSQSEHFESEEDMNDDHLEDSEEEERQDEERQDPDEPDDRPLYLGAQLTLRESLIAILTFVLTHHLTGNSLIDLLSLIILHCPLNSSCVKSLYSFKKFFKDVGKEILICHYYCSVCFKMITERNAPCEQCDRITGTSYFIEIPLLNQLQILFSRPGFYNQLQYRFHRQKKHANNIEDIYDGAIYKEQVDNGFLSQPTNLSFMWYTDGVSVFNISNKFSIWPIYLVINELRYKDRVKKENIILAGIWFGKRKPKPNTFLKPFHSRMEEFKRDGYLLQRPDGPPVRVRGIVLCGTCDMPAKSLFLRIKQFNGSYGCPRCLHKGESYEGTNVHVYRYSPGVPLRTNADVEFHGTVALASGIPCYGVKGISYLYRMLPNMIRSTGIDAMHGAFSGLGKALLEWWFHADYSGNDFSFIHIIESVNARLAQIKVPSFLNKFPRSLMSDLYLNHHMLLVSALYILSQQSISLAQIDQASALLDKYVSEFQHLYGLRYMGINVHQLSHLSECCLDLGPLWVYSCYFMEDLNGKISKFIHGTSHVGFQIASATTYTQKLASFILSLNPFSPSRLFCDKVNKIGRNYKVAEVVTPGVHVIGKYSTLPVPPRDLLLEHVNIHGGHCQLFSRLWCKGILFIAESYTRAAKRQSSFVLFTMEENSCLGSIKYFIRWSDCDCITLCLCQPCSYLCVVQVFQRVAWRPHHHPDNVTFSYLQAVRETPETVVIPVCNLNSLCFFLSIDNNQYIIDRVNKLEVE</sequence>
<keyword evidence="3" id="KW-1185">Reference proteome</keyword>
<protein>
    <submittedName>
        <fullName evidence="2">Transposon Ty2-LR2 Gag-Pol polyprotein</fullName>
    </submittedName>
</protein>
<dbReference type="PANTHER" id="PTHR46579:SF1">
    <property type="entry name" value="F5_8 TYPE C DOMAIN-CONTAINING PROTEIN"/>
    <property type="match status" value="1"/>
</dbReference>
<feature type="region of interest" description="Disordered" evidence="1">
    <location>
        <begin position="1"/>
        <end position="60"/>
    </location>
</feature>
<organism evidence="2 3">
    <name type="scientific">Frankliniella fusca</name>
    <dbReference type="NCBI Taxonomy" id="407009"/>
    <lineage>
        <taxon>Eukaryota</taxon>
        <taxon>Metazoa</taxon>
        <taxon>Ecdysozoa</taxon>
        <taxon>Arthropoda</taxon>
        <taxon>Hexapoda</taxon>
        <taxon>Insecta</taxon>
        <taxon>Pterygota</taxon>
        <taxon>Neoptera</taxon>
        <taxon>Paraneoptera</taxon>
        <taxon>Thysanoptera</taxon>
        <taxon>Terebrantia</taxon>
        <taxon>Thripoidea</taxon>
        <taxon>Thripidae</taxon>
        <taxon>Frankliniella</taxon>
    </lineage>
</organism>
<dbReference type="AlphaFoldDB" id="A0AAE1I3G7"/>
<name>A0AAE1I3G7_9NEOP</name>
<gene>
    <name evidence="2" type="ORF">KUF71_002728</name>
</gene>
<accession>A0AAE1I3G7</accession>
<dbReference type="InterPro" id="IPR004242">
    <property type="entry name" value="Transposase_21"/>
</dbReference>
<proteinExistence type="predicted"/>
<reference evidence="2" key="1">
    <citation type="submission" date="2021-07" db="EMBL/GenBank/DDBJ databases">
        <authorList>
            <person name="Catto M.A."/>
            <person name="Jacobson A."/>
            <person name="Kennedy G."/>
            <person name="Labadie P."/>
            <person name="Hunt B.G."/>
            <person name="Srinivasan R."/>
        </authorList>
    </citation>
    <scope>NUCLEOTIDE SEQUENCE</scope>
    <source>
        <strain evidence="2">PL_HMW_Pooled</strain>
        <tissue evidence="2">Head</tissue>
    </source>
</reference>
<reference evidence="2" key="2">
    <citation type="journal article" date="2023" name="BMC Genomics">
        <title>Pest status, molecular evolution, and epigenetic factors derived from the genome assembly of Frankliniella fusca, a thysanopteran phytovirus vector.</title>
        <authorList>
            <person name="Catto M.A."/>
            <person name="Labadie P.E."/>
            <person name="Jacobson A.L."/>
            <person name="Kennedy G.G."/>
            <person name="Srinivasan R."/>
            <person name="Hunt B.G."/>
        </authorList>
    </citation>
    <scope>NUCLEOTIDE SEQUENCE</scope>
    <source>
        <strain evidence="2">PL_HMW_Pooled</strain>
    </source>
</reference>
<evidence type="ECO:0000313" key="2">
    <source>
        <dbReference type="EMBL" id="KAK3932757.1"/>
    </source>
</evidence>
<dbReference type="Proteomes" id="UP001219518">
    <property type="component" value="Unassembled WGS sequence"/>
</dbReference>
<feature type="compositionally biased region" description="Acidic residues" evidence="1">
    <location>
        <begin position="26"/>
        <end position="56"/>
    </location>
</feature>
<comment type="caution">
    <text evidence="2">The sequence shown here is derived from an EMBL/GenBank/DDBJ whole genome shotgun (WGS) entry which is preliminary data.</text>
</comment>
<dbReference type="Pfam" id="PF02992">
    <property type="entry name" value="Transposase_21"/>
    <property type="match status" value="1"/>
</dbReference>
<dbReference type="PANTHER" id="PTHR46579">
    <property type="entry name" value="F5/8 TYPE C DOMAIN-CONTAINING PROTEIN-RELATED"/>
    <property type="match status" value="1"/>
</dbReference>
<evidence type="ECO:0000313" key="3">
    <source>
        <dbReference type="Proteomes" id="UP001219518"/>
    </source>
</evidence>